<dbReference type="PANTHER" id="PTHR43884">
    <property type="entry name" value="ACYL-COA DEHYDROGENASE"/>
    <property type="match status" value="1"/>
</dbReference>
<evidence type="ECO:0000313" key="4">
    <source>
        <dbReference type="EMBL" id="AYF98048.1"/>
    </source>
</evidence>
<dbReference type="InterPro" id="IPR009100">
    <property type="entry name" value="AcylCoA_DH/oxidase_NM_dom_sf"/>
</dbReference>
<dbReference type="SUPFAM" id="SSF47203">
    <property type="entry name" value="Acyl-CoA dehydrogenase C-terminal domain-like"/>
    <property type="match status" value="1"/>
</dbReference>
<dbReference type="PANTHER" id="PTHR43884:SF12">
    <property type="entry name" value="ISOVALERYL-COA DEHYDROGENASE, MITOCHONDRIAL-RELATED"/>
    <property type="match status" value="1"/>
</dbReference>
<dbReference type="InterPro" id="IPR013786">
    <property type="entry name" value="AcylCoA_DH/ox_N"/>
</dbReference>
<dbReference type="GO" id="GO:0006552">
    <property type="term" value="P:L-leucine catabolic process"/>
    <property type="evidence" value="ECO:0007669"/>
    <property type="project" value="TreeGrafter"/>
</dbReference>
<dbReference type="OrthoDB" id="571684at2"/>
<dbReference type="PIRSF" id="PIRSF016578">
    <property type="entry name" value="HsaA"/>
    <property type="match status" value="1"/>
</dbReference>
<dbReference type="Proteomes" id="UP000278886">
    <property type="component" value="Chromosome"/>
</dbReference>
<dbReference type="InterPro" id="IPR037069">
    <property type="entry name" value="AcylCoA_DH/ox_N_sf"/>
</dbReference>
<proteinExistence type="predicted"/>
<organism evidence="4 5">
    <name type="scientific">Protaetiibacter intestinalis</name>
    <dbReference type="NCBI Taxonomy" id="2419774"/>
    <lineage>
        <taxon>Bacteria</taxon>
        <taxon>Bacillati</taxon>
        <taxon>Actinomycetota</taxon>
        <taxon>Actinomycetes</taxon>
        <taxon>Micrococcales</taxon>
        <taxon>Microbacteriaceae</taxon>
        <taxon>Protaetiibacter</taxon>
    </lineage>
</organism>
<feature type="domain" description="Acyl-CoA dehydrogenase C-terminal" evidence="3">
    <location>
        <begin position="225"/>
        <end position="364"/>
    </location>
</feature>
<dbReference type="GO" id="GO:0050660">
    <property type="term" value="F:flavin adenine dinucleotide binding"/>
    <property type="evidence" value="ECO:0007669"/>
    <property type="project" value="InterPro"/>
</dbReference>
<reference evidence="5" key="1">
    <citation type="submission" date="2018-09" db="EMBL/GenBank/DDBJ databases">
        <title>Genome sequencing of strain 2DFWR-13.</title>
        <authorList>
            <person name="Heo J."/>
            <person name="Kim S.-J."/>
            <person name="Kwon S.-W."/>
        </authorList>
    </citation>
    <scope>NUCLEOTIDE SEQUENCE [LARGE SCALE GENOMIC DNA]</scope>
    <source>
        <strain evidence="5">2DFWR-13</strain>
    </source>
</reference>
<evidence type="ECO:0000259" key="2">
    <source>
        <dbReference type="Pfam" id="PF02771"/>
    </source>
</evidence>
<evidence type="ECO:0000256" key="1">
    <source>
        <dbReference type="ARBA" id="ARBA00023002"/>
    </source>
</evidence>
<evidence type="ECO:0000259" key="3">
    <source>
        <dbReference type="Pfam" id="PF08028"/>
    </source>
</evidence>
<dbReference type="Gene3D" id="1.10.540.10">
    <property type="entry name" value="Acyl-CoA dehydrogenase/oxidase, N-terminal domain"/>
    <property type="match status" value="1"/>
</dbReference>
<protein>
    <recommendedName>
        <fullName evidence="6">Acyl-CoA dehydrogenase</fullName>
    </recommendedName>
</protein>
<dbReference type="InterPro" id="IPR036250">
    <property type="entry name" value="AcylCo_DH-like_C"/>
</dbReference>
<feature type="domain" description="Acyl-CoA dehydrogenase/oxidase N-terminal" evidence="2">
    <location>
        <begin position="17"/>
        <end position="90"/>
    </location>
</feature>
<dbReference type="KEGG" id="lyd:D7I47_07140"/>
<evidence type="ECO:0000313" key="5">
    <source>
        <dbReference type="Proteomes" id="UP000278886"/>
    </source>
</evidence>
<keyword evidence="5" id="KW-1185">Reference proteome</keyword>
<dbReference type="GO" id="GO:0008470">
    <property type="term" value="F:3-methylbutanoyl-CoA dehydrogenase activity"/>
    <property type="evidence" value="ECO:0007669"/>
    <property type="project" value="TreeGrafter"/>
</dbReference>
<gene>
    <name evidence="4" type="ORF">D7I47_07140</name>
</gene>
<dbReference type="SUPFAM" id="SSF56645">
    <property type="entry name" value="Acyl-CoA dehydrogenase NM domain-like"/>
    <property type="match status" value="1"/>
</dbReference>
<dbReference type="RefSeq" id="WP_120762396.1">
    <property type="nucleotide sequence ID" value="NZ_CP032630.1"/>
</dbReference>
<name>A0A387B8G3_9MICO</name>
<evidence type="ECO:0008006" key="6">
    <source>
        <dbReference type="Google" id="ProtNLM"/>
    </source>
</evidence>
<dbReference type="InterPro" id="IPR046373">
    <property type="entry name" value="Acyl-CoA_Oxase/DH_mid-dom_sf"/>
</dbReference>
<accession>A0A387B8G3</accession>
<dbReference type="Gene3D" id="2.40.110.10">
    <property type="entry name" value="Butyryl-CoA Dehydrogenase, subunit A, domain 2"/>
    <property type="match status" value="1"/>
</dbReference>
<dbReference type="EMBL" id="CP032630">
    <property type="protein sequence ID" value="AYF98048.1"/>
    <property type="molecule type" value="Genomic_DNA"/>
</dbReference>
<dbReference type="InterPro" id="IPR013107">
    <property type="entry name" value="Acyl-CoA_DH_C"/>
</dbReference>
<sequence length="392" mass="42137">MSGLVARFAPVFDEVGAEAVAREHERRLPYAEVERLREAGFTRVTLPREHGGDAADHAELFELLAELARRDPNLAQLFRSHFSFIDRTLHAPASATREARLALLADGAIHGNATFEKGTAKVGGYDTRLTSDGDGLRLDGRKFYSTGTLFADLVSVLADREGTPVGVLVRTDAAGVARLDDWDGFGQRMTGSGTTVFEGVRVRDADVLERDDRPTHAGPFVQLVLLAVLAGIGRAVVDDGVRFVRARTRSYSHAVAALPREDPIVQETVGELSAASFAADAALAHAVAALRRSSAAILADAPDDEQRARVDDAELAMTRAQLVVIPNVLRAATELFEVGGASAVSTGLALDRHWRNARTVASHNPARFKARNVGDHLVNGTPVVSWWTNGES</sequence>
<dbReference type="Gene3D" id="1.20.140.10">
    <property type="entry name" value="Butyryl-CoA Dehydrogenase, subunit A, domain 3"/>
    <property type="match status" value="1"/>
</dbReference>
<dbReference type="Pfam" id="PF02771">
    <property type="entry name" value="Acyl-CoA_dh_N"/>
    <property type="match status" value="1"/>
</dbReference>
<dbReference type="AlphaFoldDB" id="A0A387B8G3"/>
<keyword evidence="1" id="KW-0560">Oxidoreductase</keyword>
<dbReference type="Pfam" id="PF08028">
    <property type="entry name" value="Acyl-CoA_dh_2"/>
    <property type="match status" value="1"/>
</dbReference>